<dbReference type="OrthoDB" id="3057223at2759"/>
<proteinExistence type="predicted"/>
<protein>
    <submittedName>
        <fullName evidence="1">Predicted protein</fullName>
    </submittedName>
</protein>
<dbReference type="RefSeq" id="XP_001875823.1">
    <property type="nucleotide sequence ID" value="XM_001875788.1"/>
</dbReference>
<dbReference type="EMBL" id="DS547093">
    <property type="protein sequence ID" value="EDR13325.1"/>
    <property type="molecule type" value="Genomic_DNA"/>
</dbReference>
<gene>
    <name evidence="1" type="ORF">LACBIDRAFT_309061</name>
</gene>
<name>B0CVG1_LACBS</name>
<evidence type="ECO:0000313" key="1">
    <source>
        <dbReference type="EMBL" id="EDR13325.1"/>
    </source>
</evidence>
<reference evidence="1 2" key="1">
    <citation type="journal article" date="2008" name="Nature">
        <title>The genome of Laccaria bicolor provides insights into mycorrhizal symbiosis.</title>
        <authorList>
            <person name="Martin F."/>
            <person name="Aerts A."/>
            <person name="Ahren D."/>
            <person name="Brun A."/>
            <person name="Danchin E.G.J."/>
            <person name="Duchaussoy F."/>
            <person name="Gibon J."/>
            <person name="Kohler A."/>
            <person name="Lindquist E."/>
            <person name="Pereda V."/>
            <person name="Salamov A."/>
            <person name="Shapiro H.J."/>
            <person name="Wuyts J."/>
            <person name="Blaudez D."/>
            <person name="Buee M."/>
            <person name="Brokstein P."/>
            <person name="Canbaeck B."/>
            <person name="Cohen D."/>
            <person name="Courty P.E."/>
            <person name="Coutinho P.M."/>
            <person name="Delaruelle C."/>
            <person name="Detter J.C."/>
            <person name="Deveau A."/>
            <person name="DiFazio S."/>
            <person name="Duplessis S."/>
            <person name="Fraissinet-Tachet L."/>
            <person name="Lucic E."/>
            <person name="Frey-Klett P."/>
            <person name="Fourrey C."/>
            <person name="Feussner I."/>
            <person name="Gay G."/>
            <person name="Grimwood J."/>
            <person name="Hoegger P.J."/>
            <person name="Jain P."/>
            <person name="Kilaru S."/>
            <person name="Labbe J."/>
            <person name="Lin Y.C."/>
            <person name="Legue V."/>
            <person name="Le Tacon F."/>
            <person name="Marmeisse R."/>
            <person name="Melayah D."/>
            <person name="Montanini B."/>
            <person name="Muratet M."/>
            <person name="Nehls U."/>
            <person name="Niculita-Hirzel H."/>
            <person name="Oudot-Le Secq M.P."/>
            <person name="Peter M."/>
            <person name="Quesneville H."/>
            <person name="Rajashekar B."/>
            <person name="Reich M."/>
            <person name="Rouhier N."/>
            <person name="Schmutz J."/>
            <person name="Yin T."/>
            <person name="Chalot M."/>
            <person name="Henrissat B."/>
            <person name="Kuees U."/>
            <person name="Lucas S."/>
            <person name="Van de Peer Y."/>
            <person name="Podila G.K."/>
            <person name="Polle A."/>
            <person name="Pukkila P.J."/>
            <person name="Richardson P.M."/>
            <person name="Rouze P."/>
            <person name="Sanders I.R."/>
            <person name="Stajich J.E."/>
            <person name="Tunlid A."/>
            <person name="Tuskan G."/>
            <person name="Grigoriev I.V."/>
        </authorList>
    </citation>
    <scope>NUCLEOTIDE SEQUENCE [LARGE SCALE GENOMIC DNA]</scope>
    <source>
        <strain evidence="2">S238N-H82 / ATCC MYA-4686</strain>
    </source>
</reference>
<evidence type="ECO:0000313" key="2">
    <source>
        <dbReference type="Proteomes" id="UP000001194"/>
    </source>
</evidence>
<accession>B0CVG1</accession>
<dbReference type="HOGENOM" id="CLU_2292182_0_0_1"/>
<dbReference type="Proteomes" id="UP000001194">
    <property type="component" value="Unassembled WGS sequence"/>
</dbReference>
<dbReference type="InParanoid" id="B0CVG1"/>
<keyword evidence="2" id="KW-1185">Reference proteome</keyword>
<organism evidence="2">
    <name type="scientific">Laccaria bicolor (strain S238N-H82 / ATCC MYA-4686)</name>
    <name type="common">Bicoloured deceiver</name>
    <name type="synonym">Laccaria laccata var. bicolor</name>
    <dbReference type="NCBI Taxonomy" id="486041"/>
    <lineage>
        <taxon>Eukaryota</taxon>
        <taxon>Fungi</taxon>
        <taxon>Dikarya</taxon>
        <taxon>Basidiomycota</taxon>
        <taxon>Agaricomycotina</taxon>
        <taxon>Agaricomycetes</taxon>
        <taxon>Agaricomycetidae</taxon>
        <taxon>Agaricales</taxon>
        <taxon>Agaricineae</taxon>
        <taxon>Hydnangiaceae</taxon>
        <taxon>Laccaria</taxon>
    </lineage>
</organism>
<dbReference type="KEGG" id="lbc:LACBIDRAFT_309061"/>
<sequence length="101" mass="10728">MQTSLPNLPFPDYGDAVLDASGIHSSAESGPRTYPSTDLESLTPWTSFPDDIHQAILAATPAHLLHAAPFPIDGHNGDSVVENELAIHIHAVAALLTVFCM</sequence>
<dbReference type="GeneID" id="6071688"/>
<dbReference type="AlphaFoldDB" id="B0CVG1"/>